<dbReference type="SUPFAM" id="SSF54523">
    <property type="entry name" value="Pili subunits"/>
    <property type="match status" value="1"/>
</dbReference>
<organism evidence="2 3">
    <name type="scientific">Candidatus Bealeia paramacronuclearis</name>
    <dbReference type="NCBI Taxonomy" id="1921001"/>
    <lineage>
        <taxon>Bacteria</taxon>
        <taxon>Pseudomonadati</taxon>
        <taxon>Pseudomonadota</taxon>
        <taxon>Alphaproteobacteria</taxon>
        <taxon>Holosporales</taxon>
        <taxon>Holosporaceae</taxon>
        <taxon>Candidatus Bealeia</taxon>
    </lineage>
</organism>
<gene>
    <name evidence="2" type="ORF">Bealeia1_00537</name>
</gene>
<evidence type="ECO:0000313" key="2">
    <source>
        <dbReference type="EMBL" id="WVX66361.1"/>
    </source>
</evidence>
<reference evidence="2 3" key="1">
    <citation type="journal article" date="2024" name="Environ. Microbiol.">
        <title>Novel evolutionary insights on the interactions of the Holosporales (Alphaproteobacteria) with eukaryotic hosts from comparative genomics.</title>
        <authorList>
            <person name="Giovannini M."/>
            <person name="Petroni G."/>
            <person name="Castelli M."/>
        </authorList>
    </citation>
    <scope>NUCLEOTIDE SEQUENCE [LARGE SCALE GENOMIC DNA]</scope>
    <source>
        <strain evidence="2 3">US_Bl 15I1</strain>
    </source>
</reference>
<sequence length="232" mass="24907">MTKKETLSEKCLKLRDGFSLVELAVVLVIIGIIVAGVLKGRDLIENARLKRVISEVHEIQVAMSSFLDKFEALPGDFKKASLLIQSDLKDGNGDGIIGGDGLDTSSEAFAAWSHLAESHFYEKIDTKERTAEFGKGSPSSSVGGGFTIESNPKNLKGHWIILGNKNGKHGDGGLLTPTQAFTLDQKMDDGKANSGRVRVMDGSDASSGDCVKPDGSFNLENEGPVCVMYFQI</sequence>
<accession>A0ABZ2C3X3</accession>
<proteinExistence type="predicted"/>
<protein>
    <submittedName>
        <fullName evidence="2">Type II secretion system GspH family domain protein</fullName>
    </submittedName>
</protein>
<evidence type="ECO:0000313" key="3">
    <source>
        <dbReference type="Proteomes" id="UP001330434"/>
    </source>
</evidence>
<dbReference type="InterPro" id="IPR012902">
    <property type="entry name" value="N_methyl_site"/>
</dbReference>
<feature type="transmembrane region" description="Helical" evidence="1">
    <location>
        <begin position="20"/>
        <end position="38"/>
    </location>
</feature>
<evidence type="ECO:0000256" key="1">
    <source>
        <dbReference type="SAM" id="Phobius"/>
    </source>
</evidence>
<name>A0ABZ2C3X3_9PROT</name>
<keyword evidence="1" id="KW-0472">Membrane</keyword>
<keyword evidence="1" id="KW-0812">Transmembrane</keyword>
<keyword evidence="1" id="KW-1133">Transmembrane helix</keyword>
<dbReference type="EMBL" id="CP133270">
    <property type="protein sequence ID" value="WVX66361.1"/>
    <property type="molecule type" value="Genomic_DNA"/>
</dbReference>
<dbReference type="InterPro" id="IPR045584">
    <property type="entry name" value="Pilin-like"/>
</dbReference>
<dbReference type="Gene3D" id="3.30.700.10">
    <property type="entry name" value="Glycoprotein, Type 4 Pilin"/>
    <property type="match status" value="1"/>
</dbReference>
<dbReference type="RefSeq" id="WP_331255240.1">
    <property type="nucleotide sequence ID" value="NZ_CP133270.1"/>
</dbReference>
<dbReference type="NCBIfam" id="TIGR02532">
    <property type="entry name" value="IV_pilin_GFxxxE"/>
    <property type="match status" value="1"/>
</dbReference>
<keyword evidence="3" id="KW-1185">Reference proteome</keyword>
<dbReference type="Proteomes" id="UP001330434">
    <property type="component" value="Chromosome"/>
</dbReference>
<dbReference type="Pfam" id="PF07963">
    <property type="entry name" value="N_methyl"/>
    <property type="match status" value="1"/>
</dbReference>